<evidence type="ECO:0000313" key="6">
    <source>
        <dbReference type="Proteomes" id="UP000593567"/>
    </source>
</evidence>
<gene>
    <name evidence="5" type="ORF">EB796_003430</name>
</gene>
<evidence type="ECO:0000256" key="1">
    <source>
        <dbReference type="ARBA" id="ARBA00005842"/>
    </source>
</evidence>
<dbReference type="AlphaFoldDB" id="A0A7J7KI81"/>
<dbReference type="Gene3D" id="1.10.287.890">
    <property type="entry name" value="Crystal structure of tRNA isopentenylpyrophosphate transferase (bh2366) domain"/>
    <property type="match status" value="1"/>
</dbReference>
<dbReference type="GO" id="GO:0052381">
    <property type="term" value="F:tRNA dimethylallyltransferase activity"/>
    <property type="evidence" value="ECO:0007669"/>
    <property type="project" value="InterPro"/>
</dbReference>
<dbReference type="InterPro" id="IPR036236">
    <property type="entry name" value="Znf_C2H2_sf"/>
</dbReference>
<dbReference type="Pfam" id="PF01715">
    <property type="entry name" value="IPPT"/>
    <property type="match status" value="2"/>
</dbReference>
<protein>
    <submittedName>
        <fullName evidence="5">TRIT1</fullName>
    </submittedName>
</protein>
<dbReference type="SUPFAM" id="SSF57667">
    <property type="entry name" value="beta-beta-alpha zinc fingers"/>
    <property type="match status" value="1"/>
</dbReference>
<evidence type="ECO:0000256" key="3">
    <source>
        <dbReference type="ARBA" id="ARBA00022741"/>
    </source>
</evidence>
<dbReference type="HAMAP" id="MF_00185">
    <property type="entry name" value="IPP_trans"/>
    <property type="match status" value="1"/>
</dbReference>
<proteinExistence type="inferred from homology"/>
<dbReference type="Proteomes" id="UP000593567">
    <property type="component" value="Unassembled WGS sequence"/>
</dbReference>
<dbReference type="InterPro" id="IPR018022">
    <property type="entry name" value="IPT"/>
</dbReference>
<dbReference type="GO" id="GO:0005524">
    <property type="term" value="F:ATP binding"/>
    <property type="evidence" value="ECO:0007669"/>
    <property type="project" value="UniProtKB-KW"/>
</dbReference>
<keyword evidence="3" id="KW-0547">Nucleotide-binding</keyword>
<dbReference type="GO" id="GO:0006400">
    <property type="term" value="P:tRNA modification"/>
    <property type="evidence" value="ECO:0007669"/>
    <property type="project" value="TreeGrafter"/>
</dbReference>
<dbReference type="GO" id="GO:0005739">
    <property type="term" value="C:mitochondrion"/>
    <property type="evidence" value="ECO:0007669"/>
    <property type="project" value="TreeGrafter"/>
</dbReference>
<dbReference type="SUPFAM" id="SSF52540">
    <property type="entry name" value="P-loop containing nucleoside triphosphate hydrolases"/>
    <property type="match status" value="2"/>
</dbReference>
<keyword evidence="2" id="KW-0808">Transferase</keyword>
<organism evidence="5 6">
    <name type="scientific">Bugula neritina</name>
    <name type="common">Brown bryozoan</name>
    <name type="synonym">Sertularia neritina</name>
    <dbReference type="NCBI Taxonomy" id="10212"/>
    <lineage>
        <taxon>Eukaryota</taxon>
        <taxon>Metazoa</taxon>
        <taxon>Spiralia</taxon>
        <taxon>Lophotrochozoa</taxon>
        <taxon>Bryozoa</taxon>
        <taxon>Gymnolaemata</taxon>
        <taxon>Cheilostomatida</taxon>
        <taxon>Flustrina</taxon>
        <taxon>Buguloidea</taxon>
        <taxon>Bugulidae</taxon>
        <taxon>Bugula</taxon>
    </lineage>
</organism>
<dbReference type="Gene3D" id="3.40.50.300">
    <property type="entry name" value="P-loop containing nucleotide triphosphate hydrolases"/>
    <property type="match status" value="1"/>
</dbReference>
<dbReference type="InterPro" id="IPR027417">
    <property type="entry name" value="P-loop_NTPase"/>
</dbReference>
<keyword evidence="4" id="KW-0067">ATP-binding</keyword>
<dbReference type="InterPro" id="IPR039657">
    <property type="entry name" value="Dimethylallyltransferase"/>
</dbReference>
<evidence type="ECO:0000256" key="2">
    <source>
        <dbReference type="ARBA" id="ARBA00022679"/>
    </source>
</evidence>
<name>A0A7J7KI81_BUGNE</name>
<comment type="similarity">
    <text evidence="1">Belongs to the IPP transferase family.</text>
</comment>
<evidence type="ECO:0000256" key="4">
    <source>
        <dbReference type="ARBA" id="ARBA00022840"/>
    </source>
</evidence>
<dbReference type="Gene3D" id="1.10.20.140">
    <property type="match status" value="1"/>
</dbReference>
<reference evidence="5" key="1">
    <citation type="submission" date="2020-06" db="EMBL/GenBank/DDBJ databases">
        <title>Draft genome of Bugula neritina, a colonial animal packing powerful symbionts and potential medicines.</title>
        <authorList>
            <person name="Rayko M."/>
        </authorList>
    </citation>
    <scope>NUCLEOTIDE SEQUENCE [LARGE SCALE GENOMIC DNA]</scope>
    <source>
        <strain evidence="5">Kwan_BN1</strain>
    </source>
</reference>
<comment type="caution">
    <text evidence="5">The sequence shown here is derived from an EMBL/GenBank/DDBJ whole genome shotgun (WGS) entry which is preliminary data.</text>
</comment>
<dbReference type="OrthoDB" id="775260at2759"/>
<accession>A0A7J7KI81</accession>
<dbReference type="PANTHER" id="PTHR11088:SF89">
    <property type="entry name" value="TRNA DIMETHYLALLYLTRANSFERASE"/>
    <property type="match status" value="1"/>
</dbReference>
<dbReference type="EMBL" id="VXIV02000441">
    <property type="protein sequence ID" value="KAF6038269.1"/>
    <property type="molecule type" value="Genomic_DNA"/>
</dbReference>
<dbReference type="PANTHER" id="PTHR11088">
    <property type="entry name" value="TRNA DIMETHYLALLYLTRANSFERASE"/>
    <property type="match status" value="1"/>
</dbReference>
<keyword evidence="6" id="KW-1185">Reference proteome</keyword>
<sequence length="501" mass="56220">MGNTLKPILLPSSSIMTTKPVTFILGATGTGKTELSIALAKKFNGEVINADAMQIYKGLDIVTNKVTVEEQDGVPHHLLDLLDSESLSFTIHDFKRQATATIDSLLSAGKLPIIVGGTNYYLDSLLWNSLIPKHEPDTGPSHRFIPAENLPSPVTASFLITSPSEEVSQDVSQEVSHDMSQDVSQDVLRCSDDEIIQGLDTNYLRLHIDKVDSGKLHSLLMRVDKETAVTMHPNTARKVIRALEVIKQHGKTQSEFLAQINKKADERLNSRVEKMVERGLIAELDSFHVQHNESLLSRSSAEGHGNYTRGIFQCIGFKEFNDFLLLSSGERKSERGLQLFNEGLSAMKAATRRYAKYQNKWVRKQFFEERNPGFVPPVYSFDSSERSKYMQSVVEPCIELLGEIIRGDVPTQPKYRLETKPKADNRVVYKTCEACGVTCIRLCEWESHIKSRKHHKRLSSLRKSKLRLAKARSELLTTLTVHENSLKTSECEEVIGSEGHA</sequence>
<evidence type="ECO:0000313" key="5">
    <source>
        <dbReference type="EMBL" id="KAF6038269.1"/>
    </source>
</evidence>